<accession>A0ABP7QPU4</accession>
<evidence type="ECO:0000313" key="1">
    <source>
        <dbReference type="EMBL" id="GAA3984938.1"/>
    </source>
</evidence>
<dbReference type="Proteomes" id="UP001501556">
    <property type="component" value="Unassembled WGS sequence"/>
</dbReference>
<keyword evidence="2" id="KW-1185">Reference proteome</keyword>
<reference evidence="2" key="1">
    <citation type="journal article" date="2019" name="Int. J. Syst. Evol. Microbiol.">
        <title>The Global Catalogue of Microorganisms (GCM) 10K type strain sequencing project: providing services to taxonomists for standard genome sequencing and annotation.</title>
        <authorList>
            <consortium name="The Broad Institute Genomics Platform"/>
            <consortium name="The Broad Institute Genome Sequencing Center for Infectious Disease"/>
            <person name="Wu L."/>
            <person name="Ma J."/>
        </authorList>
    </citation>
    <scope>NUCLEOTIDE SEQUENCE [LARGE SCALE GENOMIC DNA]</scope>
    <source>
        <strain evidence="2">JCM 17217</strain>
    </source>
</reference>
<name>A0ABP7QPU4_9BACT</name>
<sequence>MLRNANLDKAIAKSIRTKDPEYTYVKAQDGRYTIAKAKSVELWFNNYTKSVEVYKYTVRVGLAEAKRSFARLRADFSQGNMAYISNGDPNSTCYAIQLEPLSATSTRVSFSYECD</sequence>
<dbReference type="EMBL" id="BAABDI010000026">
    <property type="protein sequence ID" value="GAA3984938.1"/>
    <property type="molecule type" value="Genomic_DNA"/>
</dbReference>
<protein>
    <submittedName>
        <fullName evidence="1">Uncharacterized protein</fullName>
    </submittedName>
</protein>
<gene>
    <name evidence="1" type="ORF">GCM10022407_32380</name>
</gene>
<organism evidence="1 2">
    <name type="scientific">Hymenobacter antarcticus</name>
    <dbReference type="NCBI Taxonomy" id="486270"/>
    <lineage>
        <taxon>Bacteria</taxon>
        <taxon>Pseudomonadati</taxon>
        <taxon>Bacteroidota</taxon>
        <taxon>Cytophagia</taxon>
        <taxon>Cytophagales</taxon>
        <taxon>Hymenobacteraceae</taxon>
        <taxon>Hymenobacter</taxon>
    </lineage>
</organism>
<proteinExistence type="predicted"/>
<comment type="caution">
    <text evidence="1">The sequence shown here is derived from an EMBL/GenBank/DDBJ whole genome shotgun (WGS) entry which is preliminary data.</text>
</comment>
<evidence type="ECO:0000313" key="2">
    <source>
        <dbReference type="Proteomes" id="UP001501556"/>
    </source>
</evidence>